<dbReference type="AlphaFoldDB" id="A0AAE0VSH8"/>
<dbReference type="EMBL" id="JAEAOA010000534">
    <property type="protein sequence ID" value="KAK3587415.1"/>
    <property type="molecule type" value="Genomic_DNA"/>
</dbReference>
<feature type="region of interest" description="Disordered" evidence="3">
    <location>
        <begin position="175"/>
        <end position="194"/>
    </location>
</feature>
<evidence type="ECO:0000259" key="4">
    <source>
        <dbReference type="PROSITE" id="PS50002"/>
    </source>
</evidence>
<dbReference type="Gene3D" id="2.30.30.40">
    <property type="entry name" value="SH3 Domains"/>
    <property type="match status" value="1"/>
</dbReference>
<dbReference type="Pfam" id="PF16614">
    <property type="entry name" value="RhoGEF67_u2"/>
    <property type="match status" value="1"/>
</dbReference>
<dbReference type="Pfam" id="PF16523">
    <property type="entry name" value="betaPIX_CC"/>
    <property type="match status" value="1"/>
</dbReference>
<feature type="region of interest" description="Disordered" evidence="3">
    <location>
        <begin position="68"/>
        <end position="108"/>
    </location>
</feature>
<dbReference type="CDD" id="cd00160">
    <property type="entry name" value="RhoGEF"/>
    <property type="match status" value="1"/>
</dbReference>
<evidence type="ECO:0000259" key="6">
    <source>
        <dbReference type="PROSITE" id="PS50010"/>
    </source>
</evidence>
<dbReference type="SUPFAM" id="SSF48065">
    <property type="entry name" value="DBL homology domain (DH-domain)"/>
    <property type="match status" value="1"/>
</dbReference>
<comment type="caution">
    <text evidence="7">The sequence shown here is derived from an EMBL/GenBank/DDBJ whole genome shotgun (WGS) entry which is preliminary data.</text>
</comment>
<dbReference type="SUPFAM" id="SSF50729">
    <property type="entry name" value="PH domain-like"/>
    <property type="match status" value="1"/>
</dbReference>
<reference evidence="7" key="2">
    <citation type="journal article" date="2021" name="Genome Biol. Evol.">
        <title>Developing a high-quality reference genome for a parasitic bivalve with doubly uniparental inheritance (Bivalvia: Unionida).</title>
        <authorList>
            <person name="Smith C.H."/>
        </authorList>
    </citation>
    <scope>NUCLEOTIDE SEQUENCE</scope>
    <source>
        <strain evidence="7">CHS0354</strain>
        <tissue evidence="7">Mantle</tissue>
    </source>
</reference>
<feature type="domain" description="DH" evidence="6">
    <location>
        <begin position="282"/>
        <end position="462"/>
    </location>
</feature>
<dbReference type="InterPro" id="IPR000219">
    <property type="entry name" value="DH_dom"/>
</dbReference>
<dbReference type="Pfam" id="PF07653">
    <property type="entry name" value="SH3_2"/>
    <property type="match status" value="1"/>
</dbReference>
<dbReference type="Proteomes" id="UP001195483">
    <property type="component" value="Unassembled WGS sequence"/>
</dbReference>
<proteinExistence type="predicted"/>
<evidence type="ECO:0000259" key="5">
    <source>
        <dbReference type="PROSITE" id="PS50003"/>
    </source>
</evidence>
<dbReference type="InterPro" id="IPR001452">
    <property type="entry name" value="SH3_domain"/>
</dbReference>
<keyword evidence="8" id="KW-1185">Reference proteome</keyword>
<dbReference type="SUPFAM" id="SSF50044">
    <property type="entry name" value="SH3-domain"/>
    <property type="match status" value="1"/>
</dbReference>
<protein>
    <recommendedName>
        <fullName evidence="9">Rho guanine nucleotide exchange factor 7</fullName>
    </recommendedName>
</protein>
<dbReference type="FunFam" id="2.30.30.40:FF:000072">
    <property type="entry name" value="Unconventional Myosin IB"/>
    <property type="match status" value="1"/>
</dbReference>
<dbReference type="Gene3D" id="1.20.5.390">
    <property type="entry name" value="L1 transposable element, trimerization domain"/>
    <property type="match status" value="1"/>
</dbReference>
<keyword evidence="1 2" id="KW-0728">SH3 domain</keyword>
<dbReference type="Gene3D" id="1.20.900.10">
    <property type="entry name" value="Dbl homology (DH) domain"/>
    <property type="match status" value="1"/>
</dbReference>
<evidence type="ECO:0000256" key="3">
    <source>
        <dbReference type="SAM" id="MobiDB-lite"/>
    </source>
</evidence>
<dbReference type="Pfam" id="PF00621">
    <property type="entry name" value="RhoGEF"/>
    <property type="match status" value="1"/>
</dbReference>
<dbReference type="InterPro" id="IPR001849">
    <property type="entry name" value="PH_domain"/>
</dbReference>
<dbReference type="SMART" id="SM00233">
    <property type="entry name" value="PH"/>
    <property type="match status" value="1"/>
</dbReference>
<dbReference type="PROSITE" id="PS50010">
    <property type="entry name" value="DH_2"/>
    <property type="match status" value="1"/>
</dbReference>
<dbReference type="SMART" id="SM00325">
    <property type="entry name" value="RhoGEF"/>
    <property type="match status" value="1"/>
</dbReference>
<dbReference type="PANTHER" id="PTHR46026">
    <property type="entry name" value="RHO-TYPE GUANINE NUCLEOTIDE EXCHANGE FACTOR, ISOFORM F"/>
    <property type="match status" value="1"/>
</dbReference>
<dbReference type="InterPro" id="IPR032409">
    <property type="entry name" value="GEF6/7_CC"/>
</dbReference>
<evidence type="ECO:0000313" key="8">
    <source>
        <dbReference type="Proteomes" id="UP001195483"/>
    </source>
</evidence>
<feature type="domain" description="SH3" evidence="4">
    <location>
        <begin position="200"/>
        <end position="259"/>
    </location>
</feature>
<feature type="domain" description="PH" evidence="5">
    <location>
        <begin position="484"/>
        <end position="588"/>
    </location>
</feature>
<dbReference type="SMART" id="SM00326">
    <property type="entry name" value="SH3"/>
    <property type="match status" value="1"/>
</dbReference>
<dbReference type="GO" id="GO:0005737">
    <property type="term" value="C:cytoplasm"/>
    <property type="evidence" value="ECO:0007669"/>
    <property type="project" value="TreeGrafter"/>
</dbReference>
<feature type="region of interest" description="Disordered" evidence="3">
    <location>
        <begin position="666"/>
        <end position="692"/>
    </location>
</feature>
<dbReference type="FunFam" id="1.20.900.10:FF:000016">
    <property type="entry name" value="Rho guanine nucleotide exchange factor 6"/>
    <property type="match status" value="1"/>
</dbReference>
<evidence type="ECO:0000256" key="2">
    <source>
        <dbReference type="PROSITE-ProRule" id="PRU00192"/>
    </source>
</evidence>
<reference evidence="7" key="1">
    <citation type="journal article" date="2021" name="Genome Biol. Evol.">
        <title>A High-Quality Reference Genome for a Parasitic Bivalve with Doubly Uniparental Inheritance (Bivalvia: Unionida).</title>
        <authorList>
            <person name="Smith C.H."/>
        </authorList>
    </citation>
    <scope>NUCLEOTIDE SEQUENCE</scope>
    <source>
        <strain evidence="7">CHS0354</strain>
    </source>
</reference>
<evidence type="ECO:0008006" key="9">
    <source>
        <dbReference type="Google" id="ProtNLM"/>
    </source>
</evidence>
<gene>
    <name evidence="7" type="ORF">CHS0354_007892</name>
</gene>
<dbReference type="InterPro" id="IPR011993">
    <property type="entry name" value="PH-like_dom_sf"/>
</dbReference>
<organism evidence="7 8">
    <name type="scientific">Potamilus streckersoni</name>
    <dbReference type="NCBI Taxonomy" id="2493646"/>
    <lineage>
        <taxon>Eukaryota</taxon>
        <taxon>Metazoa</taxon>
        <taxon>Spiralia</taxon>
        <taxon>Lophotrochozoa</taxon>
        <taxon>Mollusca</taxon>
        <taxon>Bivalvia</taxon>
        <taxon>Autobranchia</taxon>
        <taxon>Heteroconchia</taxon>
        <taxon>Palaeoheterodonta</taxon>
        <taxon>Unionida</taxon>
        <taxon>Unionoidea</taxon>
        <taxon>Unionidae</taxon>
        <taxon>Ambleminae</taxon>
        <taxon>Lampsilini</taxon>
        <taxon>Potamilus</taxon>
    </lineage>
</organism>
<sequence>MANYKRPNLKSPSTEFSDEIVDIVNEINDFVAVLEARQAEFAAGLPLRPLEPSSSPLMTLDYLESRFDQSKTDSGADFQSDSRSESQSDSRSDSRSDQSKSDYHRDSFIDSGGVSLIDPVKSSEFDQDKFSCWERDSIEVEENHYEPIANILPGYALGTKVTATATATIIYPQKPVDFPTRKPSPPPKPPGLTKMVDPGQPPRRFQALHNFRATNNDELCISKGDIITMTQMIDGGWWEGTLNGKTGWFPSNYVREIKPDPPSSVVSKVQDPKPNRESMQYYHNVVLQNVIETERTHVQEMTHVLQTYIRPILTAGILSTSDFAKLTGNLEDIITFQQKFLISIEECSKHPPQQRRVGGVFMKHAPTMKDLYLAYCANHPEAVAVLQKHRDDLSKFLESLGASPPGSMTVTTNLSKPFTRLDKYPSLLKELERHIEESHVDRGDTQRAIAVYRDIANSCMEKRKLKEMEYEIITSTIKEWEGEEIAKLGEVIHLSQVSVHKNGEKQDRIFVLFPNVLLMLSMSPRLSGYQYEGKIPISGMTVTPLEDSEDGLQNSIEISGSMIEKMVITCGTRMELNAWLECLKKNLSPSQVPSSQTTSSSISKPITMQQLDQPIQVSTSQPSISTVTKAKTATVSVTHSLCNFKVNKPWNMSCLRPAPPLRPPLLYRDDGIRSPRAGRKLGRRKPERTMSQDEYDYRWKRYDPRTNEEDALILKVVEAYCTSAKTRHTVNSCKVQDNKSVSFEKRGHSNPYLSLCIQQPAILYSPHFILPEEEKIIVDDGGDPAMVQEKSLVDTVYSLRDQVKSLETVSSMRWNNMGSIVDARSMRWNKMGSIVDVRSMRWNKMGSIVDARSMRWSKMGSIVDVRFMR</sequence>
<dbReference type="CDD" id="cd11877">
    <property type="entry name" value="SH3_PIX"/>
    <property type="match status" value="1"/>
</dbReference>
<dbReference type="InterPro" id="IPR035899">
    <property type="entry name" value="DBL_dom_sf"/>
</dbReference>
<reference evidence="7" key="3">
    <citation type="submission" date="2023-05" db="EMBL/GenBank/DDBJ databases">
        <authorList>
            <person name="Smith C.H."/>
        </authorList>
    </citation>
    <scope>NUCLEOTIDE SEQUENCE</scope>
    <source>
        <strain evidence="7">CHS0354</strain>
        <tissue evidence="7">Mantle</tissue>
    </source>
</reference>
<dbReference type="PROSITE" id="PS50003">
    <property type="entry name" value="PH_DOMAIN"/>
    <property type="match status" value="1"/>
</dbReference>
<dbReference type="Pfam" id="PF00169">
    <property type="entry name" value="PH"/>
    <property type="match status" value="1"/>
</dbReference>
<dbReference type="PANTHER" id="PTHR46026:SF1">
    <property type="entry name" value="RHO-TYPE GUANINE NUCLEOTIDE EXCHANGE FACTOR, ISOFORM F"/>
    <property type="match status" value="1"/>
</dbReference>
<feature type="compositionally biased region" description="Basic and acidic residues" evidence="3">
    <location>
        <begin position="80"/>
        <end position="108"/>
    </location>
</feature>
<dbReference type="GO" id="GO:0005085">
    <property type="term" value="F:guanyl-nucleotide exchange factor activity"/>
    <property type="evidence" value="ECO:0007669"/>
    <property type="project" value="InterPro"/>
</dbReference>
<accession>A0AAE0VSH8</accession>
<dbReference type="PROSITE" id="PS50002">
    <property type="entry name" value="SH3"/>
    <property type="match status" value="1"/>
</dbReference>
<dbReference type="Gene3D" id="2.30.29.30">
    <property type="entry name" value="Pleckstrin-homology domain (PH domain)/Phosphotyrosine-binding domain (PTB)"/>
    <property type="match status" value="1"/>
</dbReference>
<name>A0AAE0VSH8_9BIVA</name>
<dbReference type="PRINTS" id="PR00452">
    <property type="entry name" value="SH3DOMAIN"/>
</dbReference>
<evidence type="ECO:0000313" key="7">
    <source>
        <dbReference type="EMBL" id="KAK3587415.1"/>
    </source>
</evidence>
<evidence type="ECO:0000256" key="1">
    <source>
        <dbReference type="ARBA" id="ARBA00022443"/>
    </source>
</evidence>
<dbReference type="InterPro" id="IPR036028">
    <property type="entry name" value="SH3-like_dom_sf"/>
</dbReference>
<feature type="compositionally biased region" description="Basic residues" evidence="3">
    <location>
        <begin position="676"/>
        <end position="686"/>
    </location>
</feature>